<keyword evidence="5" id="KW-1185">Reference proteome</keyword>
<organism evidence="4 5">
    <name type="scientific">Methylocystis rosea</name>
    <dbReference type="NCBI Taxonomy" id="173366"/>
    <lineage>
        <taxon>Bacteria</taxon>
        <taxon>Pseudomonadati</taxon>
        <taxon>Pseudomonadota</taxon>
        <taxon>Alphaproteobacteria</taxon>
        <taxon>Hyphomicrobiales</taxon>
        <taxon>Methylocystaceae</taxon>
        <taxon>Methylocystis</taxon>
    </lineage>
</organism>
<keyword evidence="4" id="KW-0614">Plasmid</keyword>
<reference evidence="4 5" key="1">
    <citation type="journal article" date="2021" name="AMB Express">
        <title>Isolation and characterisation of Methylocystis spp. for poly-3-hydroxybutyrate production using waste methane feedstocks.</title>
        <authorList>
            <person name="Rumah B.L."/>
            <person name="Stead C.E."/>
            <person name="Claxton Stevens B.H."/>
            <person name="Minton N.P."/>
            <person name="Grosse-Honebrink A."/>
            <person name="Zhang Y."/>
        </authorList>
    </citation>
    <scope>NUCLEOTIDE SEQUENCE [LARGE SCALE GENOMIC DNA]</scope>
    <source>
        <strain evidence="4 5">BRCS1</strain>
    </source>
</reference>
<dbReference type="InterPro" id="IPR011991">
    <property type="entry name" value="ArsR-like_HTH"/>
</dbReference>
<feature type="domain" description="Plasmid replication protein C N-terminal" evidence="2">
    <location>
        <begin position="12"/>
        <end position="205"/>
    </location>
</feature>
<gene>
    <name evidence="4" type="ORF">F7D13_16650</name>
</gene>
<proteinExistence type="predicted"/>
<dbReference type="NCBIfam" id="NF040974">
    <property type="entry name" value="RepABC_RepC"/>
    <property type="match status" value="1"/>
</dbReference>
<dbReference type="InterPro" id="IPR005090">
    <property type="entry name" value="RepC_N"/>
</dbReference>
<dbReference type="InterPro" id="IPR036390">
    <property type="entry name" value="WH_DNA-bd_sf"/>
</dbReference>
<protein>
    <submittedName>
        <fullName evidence="4">Replication initiation protein RepC</fullName>
    </submittedName>
</protein>
<dbReference type="Proteomes" id="UP000424673">
    <property type="component" value="Plasmid unnamed1"/>
</dbReference>
<sequence>MRTHSTTPFGRRPLSLAMVAAQAATRDFAAKPDASETVVHKWRLFRALTEAKAPLGVTDRALSVLHALLSFHQETALTLPESDPKKAESEDDSPGPGVVVFPSNRELSIRAHGMAPATLRRHLASLVEAGLIIRRDSPNGKRFARRGQGGEIESAFGFDLTPLIARASEIENLAEEVRSENRAIALLREKITIVRRDIVKMIETGMEESVRITPLSIEGQDVSDWEGLYGRYQALSARYSRSLGRTGLVALAGELAAFAINIQNLLETHIKQQKRSANESQTERHIQNQITNIPDLEPDLQEGRAEPPGSMRKDDGAETVGSTETTTPNLRRGDRQPPSQRTYPLGMVLQACPDIVDYGKGGEISCWRDLIDAAAIVRSALGVSPDAWSQALEVLGEHDASIVIAAILQRGDEIKSAGGYLRVLTGKAREGEFSLGPVLMALLRGKAAKAARERRQAG</sequence>
<dbReference type="EMBL" id="CP044329">
    <property type="protein sequence ID" value="QGM95747.1"/>
    <property type="molecule type" value="Genomic_DNA"/>
</dbReference>
<evidence type="ECO:0000313" key="4">
    <source>
        <dbReference type="EMBL" id="QGM95747.1"/>
    </source>
</evidence>
<evidence type="ECO:0000259" key="3">
    <source>
        <dbReference type="Pfam" id="PF11800"/>
    </source>
</evidence>
<feature type="compositionally biased region" description="Basic and acidic residues" evidence="1">
    <location>
        <begin position="301"/>
        <end position="316"/>
    </location>
</feature>
<feature type="domain" description="Plasmid replication protein C C-terminal" evidence="3">
    <location>
        <begin position="344"/>
        <end position="444"/>
    </location>
</feature>
<geneLocation type="plasmid" evidence="4 5">
    <name>unnamed1</name>
</geneLocation>
<evidence type="ECO:0000256" key="1">
    <source>
        <dbReference type="SAM" id="MobiDB-lite"/>
    </source>
</evidence>
<accession>A0ABX6EN14</accession>
<dbReference type="NCBIfam" id="NF010396">
    <property type="entry name" value="PRK13824.1"/>
    <property type="match status" value="1"/>
</dbReference>
<dbReference type="InterPro" id="IPR021760">
    <property type="entry name" value="RepC_C"/>
</dbReference>
<dbReference type="Gene3D" id="1.10.10.10">
    <property type="entry name" value="Winged helix-like DNA-binding domain superfamily/Winged helix DNA-binding domain"/>
    <property type="match status" value="1"/>
</dbReference>
<dbReference type="Pfam" id="PF03428">
    <property type="entry name" value="RP-C"/>
    <property type="match status" value="1"/>
</dbReference>
<evidence type="ECO:0000313" key="5">
    <source>
        <dbReference type="Proteomes" id="UP000424673"/>
    </source>
</evidence>
<evidence type="ECO:0000259" key="2">
    <source>
        <dbReference type="Pfam" id="PF03428"/>
    </source>
</evidence>
<feature type="region of interest" description="Disordered" evidence="1">
    <location>
        <begin position="273"/>
        <end position="342"/>
    </location>
</feature>
<dbReference type="Pfam" id="PF11800">
    <property type="entry name" value="RP-C_C"/>
    <property type="match status" value="1"/>
</dbReference>
<dbReference type="CDD" id="cd00090">
    <property type="entry name" value="HTH_ARSR"/>
    <property type="match status" value="1"/>
</dbReference>
<name>A0ABX6EN14_9HYPH</name>
<dbReference type="InterPro" id="IPR047611">
    <property type="entry name" value="RepABC_RepC"/>
</dbReference>
<feature type="compositionally biased region" description="Polar residues" evidence="1">
    <location>
        <begin position="320"/>
        <end position="329"/>
    </location>
</feature>
<feature type="region of interest" description="Disordered" evidence="1">
    <location>
        <begin position="78"/>
        <end position="97"/>
    </location>
</feature>
<dbReference type="SUPFAM" id="SSF46785">
    <property type="entry name" value="Winged helix' DNA-binding domain"/>
    <property type="match status" value="1"/>
</dbReference>
<dbReference type="RefSeq" id="WP_154453912.1">
    <property type="nucleotide sequence ID" value="NZ_CP044329.1"/>
</dbReference>
<dbReference type="InterPro" id="IPR036388">
    <property type="entry name" value="WH-like_DNA-bd_sf"/>
</dbReference>